<protein>
    <submittedName>
        <fullName evidence="1">Uncharacterized protein</fullName>
    </submittedName>
</protein>
<proteinExistence type="predicted"/>
<sequence>MNNTHSAIIITDDLKIFVDGIPDTCDHDDKGDPILWSASGKTIHWHTYQQWAHLPSRERHRLICDYHDEIEDPVVGSCVSCSKCKKPFSPPMF</sequence>
<comment type="caution">
    <text evidence="1">The sequence shown here is derived from an EMBL/GenBank/DDBJ whole genome shotgun (WGS) entry which is preliminary data.</text>
</comment>
<name>A0A916JBC5_9BACT</name>
<gene>
    <name evidence="1" type="ORF">DYBT9275_02714</name>
</gene>
<dbReference type="AlphaFoldDB" id="A0A916JBC5"/>
<evidence type="ECO:0000313" key="2">
    <source>
        <dbReference type="Proteomes" id="UP000680038"/>
    </source>
</evidence>
<dbReference type="EMBL" id="CAJRAF010000002">
    <property type="protein sequence ID" value="CAG5001657.1"/>
    <property type="molecule type" value="Genomic_DNA"/>
</dbReference>
<accession>A0A916JBC5</accession>
<dbReference type="Proteomes" id="UP000680038">
    <property type="component" value="Unassembled WGS sequence"/>
</dbReference>
<keyword evidence="2" id="KW-1185">Reference proteome</keyword>
<reference evidence="1" key="1">
    <citation type="submission" date="2021-04" db="EMBL/GenBank/DDBJ databases">
        <authorList>
            <person name="Rodrigo-Torres L."/>
            <person name="Arahal R. D."/>
            <person name="Lucena T."/>
        </authorList>
    </citation>
    <scope>NUCLEOTIDE SEQUENCE</scope>
    <source>
        <strain evidence="1">CECT 9275</strain>
    </source>
</reference>
<organism evidence="1 2">
    <name type="scientific">Dyadobacter helix</name>
    <dbReference type="NCBI Taxonomy" id="2822344"/>
    <lineage>
        <taxon>Bacteria</taxon>
        <taxon>Pseudomonadati</taxon>
        <taxon>Bacteroidota</taxon>
        <taxon>Cytophagia</taxon>
        <taxon>Cytophagales</taxon>
        <taxon>Spirosomataceae</taxon>
        <taxon>Dyadobacter</taxon>
    </lineage>
</organism>
<evidence type="ECO:0000313" key="1">
    <source>
        <dbReference type="EMBL" id="CAG5001657.1"/>
    </source>
</evidence>